<dbReference type="InterPro" id="IPR017443">
    <property type="entry name" value="RuBisCO_lsu_fd_N"/>
</dbReference>
<dbReference type="AlphaFoldDB" id="A0A0F9NBY4"/>
<dbReference type="CDD" id="cd08205">
    <property type="entry name" value="RuBisCO_IV_RLP"/>
    <property type="match status" value="1"/>
</dbReference>
<evidence type="ECO:0008006" key="4">
    <source>
        <dbReference type="Google" id="ProtNLM"/>
    </source>
</evidence>
<dbReference type="InterPro" id="IPR036376">
    <property type="entry name" value="RuBisCO_lsu_C_sf"/>
</dbReference>
<dbReference type="Gene3D" id="3.20.20.110">
    <property type="entry name" value="Ribulose bisphosphate carboxylase, large subunit, C-terminal domain"/>
    <property type="match status" value="1"/>
</dbReference>
<feature type="domain" description="Ribulose bisphosphate carboxylase large subunit ferrodoxin-like N-terminal" evidence="2">
    <location>
        <begin position="79"/>
        <end position="195"/>
    </location>
</feature>
<dbReference type="EMBL" id="LAZR01004345">
    <property type="protein sequence ID" value="KKN09457.1"/>
    <property type="molecule type" value="Genomic_DNA"/>
</dbReference>
<evidence type="ECO:0000259" key="2">
    <source>
        <dbReference type="Pfam" id="PF02788"/>
    </source>
</evidence>
<evidence type="ECO:0000313" key="3">
    <source>
        <dbReference type="EMBL" id="KKN09457.1"/>
    </source>
</evidence>
<reference evidence="3" key="1">
    <citation type="journal article" date="2015" name="Nature">
        <title>Complex archaea that bridge the gap between prokaryotes and eukaryotes.</title>
        <authorList>
            <person name="Spang A."/>
            <person name="Saw J.H."/>
            <person name="Jorgensen S.L."/>
            <person name="Zaremba-Niedzwiedzka K."/>
            <person name="Martijn J."/>
            <person name="Lind A.E."/>
            <person name="van Eijk R."/>
            <person name="Schleper C."/>
            <person name="Guy L."/>
            <person name="Ettema T.J."/>
        </authorList>
    </citation>
    <scope>NUCLEOTIDE SEQUENCE</scope>
</reference>
<protein>
    <recommendedName>
        <fullName evidence="4">Ribulose bisphosphate carboxylase large subunit C-terminal domain-containing protein</fullName>
    </recommendedName>
</protein>
<dbReference type="SFLD" id="SFLDG00301">
    <property type="entry name" value="RuBisCO-like_proteins"/>
    <property type="match status" value="1"/>
</dbReference>
<dbReference type="InterPro" id="IPR033966">
    <property type="entry name" value="RuBisCO"/>
</dbReference>
<feature type="domain" description="Ribulose bisphosphate carboxylase large subunit C-terminal" evidence="1">
    <location>
        <begin position="205"/>
        <end position="485"/>
    </location>
</feature>
<dbReference type="InterPro" id="IPR036422">
    <property type="entry name" value="RuBisCO_lsu_N_sf"/>
</dbReference>
<sequence>MIQHLRTKLANTNTPPALLIQSTFFSLNYYFLNSNDKIFELNIITLSNQNKKIKSKMNSTDKYLDLPEALGLDGIDLEKYIIASYIIKRPKGQNINYLSRFVAIEQSTGTWIRVPAETADVRKDHVARVLGVYELPMYEYYIPKDVKERRYFVQIAFPVINIKNNGIPMLLTSVIGNISITHGLKLVDLAFPKAYLEDFKGPKFGIDGLRTLLKVPERPLLNNMVKPCTGHTCEVAADLVYKAAVGGCDVVKDDELISNPSFNTLEDRIVAVMESVDKADSEKGEKTLYAINITSKFPEMFEYADKMIELGANALMVNFLTAGFEALRQIAEDPSIKVPILGHMDFGGAFFGGINTGMTSMLTFAKLPRICGADIVVIPAPYGKAEILEERYEQNLKALRFPFQHIKPTLPMPSGGITPGMVDKCVKEAGKDILIGSGGGIHSHPDGPINGAKAFRQAIDAVMQGLNVKQYAKEHEELGVALGVWGGGKTKLIE</sequence>
<dbReference type="PANTHER" id="PTHR42704">
    <property type="entry name" value="RIBULOSE BISPHOSPHATE CARBOXYLASE"/>
    <property type="match status" value="1"/>
</dbReference>
<dbReference type="GO" id="GO:0016984">
    <property type="term" value="F:ribulose-bisphosphate carboxylase activity"/>
    <property type="evidence" value="ECO:0007669"/>
    <property type="project" value="InterPro"/>
</dbReference>
<dbReference type="SFLD" id="SFLDS00014">
    <property type="entry name" value="RuBisCO"/>
    <property type="match status" value="1"/>
</dbReference>
<evidence type="ECO:0000259" key="1">
    <source>
        <dbReference type="Pfam" id="PF00016"/>
    </source>
</evidence>
<name>A0A0F9NBY4_9ZZZZ</name>
<organism evidence="3">
    <name type="scientific">marine sediment metagenome</name>
    <dbReference type="NCBI Taxonomy" id="412755"/>
    <lineage>
        <taxon>unclassified sequences</taxon>
        <taxon>metagenomes</taxon>
        <taxon>ecological metagenomes</taxon>
    </lineage>
</organism>
<dbReference type="SUPFAM" id="SSF54966">
    <property type="entry name" value="RuBisCO, large subunit, small (N-terminal) domain"/>
    <property type="match status" value="1"/>
</dbReference>
<accession>A0A0F9NBY4</accession>
<gene>
    <name evidence="3" type="ORF">LCGC14_1046430</name>
</gene>
<dbReference type="InterPro" id="IPR000685">
    <property type="entry name" value="RuBisCO_lsu_C"/>
</dbReference>
<comment type="caution">
    <text evidence="3">The sequence shown here is derived from an EMBL/GenBank/DDBJ whole genome shotgun (WGS) entry which is preliminary data.</text>
</comment>
<dbReference type="Pfam" id="PF00016">
    <property type="entry name" value="RuBisCO_large"/>
    <property type="match status" value="1"/>
</dbReference>
<dbReference type="PANTHER" id="PTHR42704:SF17">
    <property type="entry name" value="RIBULOSE BISPHOSPHATE CARBOXYLASE LARGE CHAIN"/>
    <property type="match status" value="1"/>
</dbReference>
<proteinExistence type="predicted"/>
<dbReference type="SUPFAM" id="SSF51649">
    <property type="entry name" value="RuBisCo, C-terminal domain"/>
    <property type="match status" value="1"/>
</dbReference>
<dbReference type="Gene3D" id="3.30.70.150">
    <property type="entry name" value="RuBisCO large subunit, N-terminal domain"/>
    <property type="match status" value="1"/>
</dbReference>
<dbReference type="GO" id="GO:0015977">
    <property type="term" value="P:carbon fixation"/>
    <property type="evidence" value="ECO:0007669"/>
    <property type="project" value="InterPro"/>
</dbReference>
<dbReference type="GO" id="GO:0000287">
    <property type="term" value="F:magnesium ion binding"/>
    <property type="evidence" value="ECO:0007669"/>
    <property type="project" value="InterPro"/>
</dbReference>
<dbReference type="Pfam" id="PF02788">
    <property type="entry name" value="RuBisCO_large_N"/>
    <property type="match status" value="1"/>
</dbReference>